<feature type="domain" description="Thioester" evidence="6">
    <location>
        <begin position="75"/>
        <end position="171"/>
    </location>
</feature>
<feature type="chain" id="PRO_5002771047" evidence="5">
    <location>
        <begin position="33"/>
        <end position="1195"/>
    </location>
</feature>
<feature type="domain" description="SpaA-like prealbumin fold" evidence="7">
    <location>
        <begin position="679"/>
        <end position="769"/>
    </location>
</feature>
<name>B1V1H4_CLOPF</name>
<dbReference type="InterPro" id="IPR023849">
    <property type="entry name" value="TQXA_dom"/>
</dbReference>
<keyword evidence="2" id="KW-0964">Secreted</keyword>
<proteinExistence type="inferred from homology"/>
<dbReference type="PANTHER" id="PTHR36108">
    <property type="entry name" value="COLOSSIN-B-RELATED"/>
    <property type="match status" value="1"/>
</dbReference>
<keyword evidence="4" id="KW-0472">Membrane</keyword>
<protein>
    <submittedName>
        <fullName evidence="8">Collagen adhesion protein</fullName>
    </submittedName>
</protein>
<dbReference type="Proteomes" id="UP000003188">
    <property type="component" value="Unassembled WGS sequence"/>
</dbReference>
<evidence type="ECO:0000256" key="3">
    <source>
        <dbReference type="ARBA" id="ARBA00022729"/>
    </source>
</evidence>
<feature type="domain" description="SpaA-like prealbumin fold" evidence="7">
    <location>
        <begin position="488"/>
        <end position="572"/>
    </location>
</feature>
<dbReference type="InterPro" id="IPR041033">
    <property type="entry name" value="SpaA_PFL_dom_1"/>
</dbReference>
<feature type="domain" description="SpaA-like prealbumin fold" evidence="7">
    <location>
        <begin position="1070"/>
        <end position="1157"/>
    </location>
</feature>
<feature type="domain" description="SpaA-like prealbumin fold" evidence="7">
    <location>
        <begin position="792"/>
        <end position="883"/>
    </location>
</feature>
<reference evidence="8 9" key="1">
    <citation type="submission" date="2008-03" db="EMBL/GenBank/DDBJ databases">
        <authorList>
            <person name="Paulsen I."/>
            <person name="Sebastian Y."/>
        </authorList>
    </citation>
    <scope>NUCLEOTIDE SEQUENCE [LARGE SCALE GENOMIC DNA]</scope>
    <source>
        <strain evidence="9">D str. JGS1721</strain>
    </source>
</reference>
<evidence type="ECO:0000259" key="7">
    <source>
        <dbReference type="Pfam" id="PF17802"/>
    </source>
</evidence>
<evidence type="ECO:0000259" key="6">
    <source>
        <dbReference type="Pfam" id="PF08341"/>
    </source>
</evidence>
<dbReference type="AlphaFoldDB" id="B1V1H4"/>
<dbReference type="EMBL" id="ABOO01000010">
    <property type="protein sequence ID" value="EDT72328.1"/>
    <property type="molecule type" value="Genomic_DNA"/>
</dbReference>
<gene>
    <name evidence="8" type="ORF">CJD_1872</name>
</gene>
<dbReference type="Gene3D" id="2.60.40.10">
    <property type="entry name" value="Immunoglobulins"/>
    <property type="match status" value="9"/>
</dbReference>
<feature type="transmembrane region" description="Helical" evidence="4">
    <location>
        <begin position="1171"/>
        <end position="1190"/>
    </location>
</feature>
<feature type="domain" description="SpaA-like prealbumin fold" evidence="7">
    <location>
        <begin position="977"/>
        <end position="1064"/>
    </location>
</feature>
<feature type="domain" description="SpaA-like prealbumin fold" evidence="7">
    <location>
        <begin position="580"/>
        <end position="671"/>
    </location>
</feature>
<comment type="caution">
    <text evidence="8">The sequence shown here is derived from an EMBL/GenBank/DDBJ whole genome shotgun (WGS) entry which is preliminary data.</text>
</comment>
<evidence type="ECO:0000313" key="9">
    <source>
        <dbReference type="Proteomes" id="UP000003188"/>
    </source>
</evidence>
<keyword evidence="3 5" id="KW-0732">Signal</keyword>
<feature type="domain" description="SpaA-like prealbumin fold" evidence="7">
    <location>
        <begin position="310"/>
        <end position="392"/>
    </location>
</feature>
<accession>B1V1H4</accession>
<dbReference type="RefSeq" id="WP_004460198.1">
    <property type="nucleotide sequence ID" value="NZ_ABOO01000010.1"/>
</dbReference>
<comment type="similarity">
    <text evidence="1">Belongs to the serine-aspartate repeat-containing protein (SDr) family.</text>
</comment>
<dbReference type="InterPro" id="IPR013783">
    <property type="entry name" value="Ig-like_fold"/>
</dbReference>
<evidence type="ECO:0000256" key="2">
    <source>
        <dbReference type="ARBA" id="ARBA00022525"/>
    </source>
</evidence>
<evidence type="ECO:0000313" key="8">
    <source>
        <dbReference type="EMBL" id="EDT72328.1"/>
    </source>
</evidence>
<keyword evidence="4" id="KW-1133">Transmembrane helix</keyword>
<dbReference type="NCBIfam" id="TIGR03934">
    <property type="entry name" value="TQXA_dom"/>
    <property type="match status" value="1"/>
</dbReference>
<feature type="signal peptide" evidence="5">
    <location>
        <begin position="1"/>
        <end position="32"/>
    </location>
</feature>
<dbReference type="Pfam" id="PF08341">
    <property type="entry name" value="TED"/>
    <property type="match status" value="1"/>
</dbReference>
<dbReference type="PANTHER" id="PTHR36108:SF13">
    <property type="entry name" value="COLOSSIN-B-RELATED"/>
    <property type="match status" value="1"/>
</dbReference>
<evidence type="ECO:0000256" key="5">
    <source>
        <dbReference type="SAM" id="SignalP"/>
    </source>
</evidence>
<evidence type="ECO:0000256" key="4">
    <source>
        <dbReference type="SAM" id="Phobius"/>
    </source>
</evidence>
<evidence type="ECO:0000256" key="1">
    <source>
        <dbReference type="ARBA" id="ARBA00007257"/>
    </source>
</evidence>
<sequence length="1195" mass="134259">MSFFKNFKRRISKALLLTVGCLTIGNAIPAQASQHLRATVNKIERLEGFVKDKTSNRKSVGMWYMKIGNQYGNTVYCMNYLKQYPDGSHDYPDNGGKQADDKAYSILKYGYPYVSAESLGLQDYKEAYQATQIALWTYTDLDKINVNNLVSISGDKGDRIISAAKNIYNKAMSSPQSQQAKLELTPNNSEATLQGDEFIAGPFSVNVTGGGKWDTYKTKLIQAPQSDYTCDVNGNKKTEFSNGEAFYVRFSKTEPTGSFKVGTTVKTQFPVGLVYESYSPSVQDMILIEKEVQNPSNDKVSISWKEALGALSVIKTGDNGEFLTGAKFQLKDLDGTVVGEKTSENGRLTFEGLKPTEYILEEVESPTGFLKAEPVKVTVKAGETTEINVVNEQIKGRIEILKVDEETGEPLEGASFDIEDKTTNQVVETITTGANGRATSGLLPFRDYIVRETKSPDKYVLNGKEYEVSITEHMQTIEITHSNRIIKGRVAINKFDSEFTDLKLKDAEFTIYDKNDNEVDKLITDENGYDESIDLNYGDYYMKETKAPVGHKLSDKVYDIQIREDKKVYTFDVPNDVIKGQIQIVKVDSENEEKPVEGAEFDIEAVKVDGIETGTVVDHVITDKDGFAFTNPLRHGEYKFFETKTPNGYWQSDREYHVNITEDNKIYVKYVKNEPIQAKLRVVKTDSKDNTPIEGVKFQVRNTDTNELVTFKNFVGILPVPTKTLTTDKNGEIITPQKLDHGNYQLEEAEPKEGYIGIEPIPFKIDENAPYEDIKDLGTIYTIEVSNDRITGDMELLKVDSETKEPLADVNFKFTCIDGFMKDQTWDLTSNEDGKINLKGLEHGKYMVEEVSTLWNYVLNKEPLYFEIKENGQVVKLEMENKKIRANAELIKIDADTQRPLEGGVFELWNGEKLVGEYTTNKDGKILVENLEAGNHYWKEVKAPEHYILDEDKALNFEIIEDGKTITTTVENKVQTGDVDFTKTDVTTGENIEGAKIEIVGLEEQNNHIKIEFDSSLEGNKFKLPVGKYQFKETQAPNGYELSTEVGEFEVKADEVIKAELKNERTTGVLEFTKTDVATGEVLEGAKIKIECLEGLDKGKVIEFISSKEGNKFNLLKGKYRISETQAPDGYELTTETGEFEITEHGQVIKCNLTNKKFEIVKTGGMFDVNMMLPLGLLLVAGSLGALAFTKRKRA</sequence>
<dbReference type="SUPFAM" id="SSF49478">
    <property type="entry name" value="Cna protein B-type domain"/>
    <property type="match status" value="5"/>
</dbReference>
<feature type="domain" description="SpaA-like prealbumin fold" evidence="7">
    <location>
        <begin position="888"/>
        <end position="973"/>
    </location>
</feature>
<dbReference type="Pfam" id="PF17802">
    <property type="entry name" value="SpaA"/>
    <property type="match status" value="9"/>
</dbReference>
<feature type="domain" description="SpaA-like prealbumin fold" evidence="7">
    <location>
        <begin position="396"/>
        <end position="483"/>
    </location>
</feature>
<keyword evidence="4" id="KW-0812">Transmembrane</keyword>
<organism evidence="8 9">
    <name type="scientific">Clostridium perfringens D str. JGS1721</name>
    <dbReference type="NCBI Taxonomy" id="488537"/>
    <lineage>
        <taxon>Bacteria</taxon>
        <taxon>Bacillati</taxon>
        <taxon>Bacillota</taxon>
        <taxon>Clostridia</taxon>
        <taxon>Eubacteriales</taxon>
        <taxon>Clostridiaceae</taxon>
        <taxon>Clostridium</taxon>
    </lineage>
</organism>
<dbReference type="InterPro" id="IPR013552">
    <property type="entry name" value="Thioester_dom"/>
</dbReference>